<dbReference type="InterPro" id="IPR000515">
    <property type="entry name" value="MetI-like"/>
</dbReference>
<dbReference type="SUPFAM" id="SSF161098">
    <property type="entry name" value="MetI-like"/>
    <property type="match status" value="1"/>
</dbReference>
<keyword evidence="5 7" id="KW-1133">Transmembrane helix</keyword>
<dbReference type="EMBL" id="PECM01000015">
    <property type="protein sequence ID" value="TEA00118.1"/>
    <property type="molecule type" value="Genomic_DNA"/>
</dbReference>
<evidence type="ECO:0000313" key="11">
    <source>
        <dbReference type="EMBL" id="TEA00118.1"/>
    </source>
</evidence>
<keyword evidence="4 7" id="KW-0812">Transmembrane</keyword>
<evidence type="ECO:0000256" key="5">
    <source>
        <dbReference type="ARBA" id="ARBA00022989"/>
    </source>
</evidence>
<proteinExistence type="inferred from homology"/>
<evidence type="ECO:0000313" key="13">
    <source>
        <dbReference type="Proteomes" id="UP000295685"/>
    </source>
</evidence>
<dbReference type="OrthoDB" id="4543034at2"/>
<gene>
    <name evidence="10" type="primary">artQ</name>
    <name evidence="11" type="ORF">CCUG60883_04801</name>
    <name evidence="10" type="ORF">CCUG60885_04798</name>
</gene>
<comment type="similarity">
    <text evidence="7">Belongs to the binding-protein-dependent transport system permease family.</text>
</comment>
<comment type="caution">
    <text evidence="10">The sequence shown here is derived from an EMBL/GenBank/DDBJ whole genome shotgun (WGS) entry which is preliminary data.</text>
</comment>
<dbReference type="Gene3D" id="1.10.3720.10">
    <property type="entry name" value="MetI-like"/>
    <property type="match status" value="1"/>
</dbReference>
<name>A0A4R8S8G3_9MYCO</name>
<feature type="region of interest" description="Disordered" evidence="8">
    <location>
        <begin position="276"/>
        <end position="313"/>
    </location>
</feature>
<dbReference type="InterPro" id="IPR043429">
    <property type="entry name" value="ArtM/GltK/GlnP/TcyL/YhdX-like"/>
</dbReference>
<comment type="subcellular location">
    <subcellularLocation>
        <location evidence="1 7">Cell membrane</location>
        <topology evidence="1 7">Multi-pass membrane protein</topology>
    </subcellularLocation>
</comment>
<dbReference type="GO" id="GO:0043190">
    <property type="term" value="C:ATP-binding cassette (ABC) transporter complex"/>
    <property type="evidence" value="ECO:0007669"/>
    <property type="project" value="InterPro"/>
</dbReference>
<dbReference type="InterPro" id="IPR010065">
    <property type="entry name" value="AA_ABC_transptr_permease_3TM"/>
</dbReference>
<evidence type="ECO:0000313" key="10">
    <source>
        <dbReference type="EMBL" id="TDZ90152.1"/>
    </source>
</evidence>
<dbReference type="PANTHER" id="PTHR30614">
    <property type="entry name" value="MEMBRANE COMPONENT OF AMINO ACID ABC TRANSPORTER"/>
    <property type="match status" value="1"/>
</dbReference>
<dbReference type="InterPro" id="IPR035906">
    <property type="entry name" value="MetI-like_sf"/>
</dbReference>
<evidence type="ECO:0000256" key="8">
    <source>
        <dbReference type="SAM" id="MobiDB-lite"/>
    </source>
</evidence>
<evidence type="ECO:0000256" key="3">
    <source>
        <dbReference type="ARBA" id="ARBA00022475"/>
    </source>
</evidence>
<dbReference type="RefSeq" id="WP_078287691.1">
    <property type="nucleotide sequence ID" value="NZ_PECK01000012.1"/>
</dbReference>
<evidence type="ECO:0000256" key="4">
    <source>
        <dbReference type="ARBA" id="ARBA00022692"/>
    </source>
</evidence>
<evidence type="ECO:0000256" key="7">
    <source>
        <dbReference type="RuleBase" id="RU363032"/>
    </source>
</evidence>
<dbReference type="PANTHER" id="PTHR30614:SF21">
    <property type="entry name" value="AMINO ACID ABC TRANSPORTER PERMEASE"/>
    <property type="match status" value="1"/>
</dbReference>
<keyword evidence="12" id="KW-1185">Reference proteome</keyword>
<dbReference type="EMBL" id="PECK01000012">
    <property type="protein sequence ID" value="TDZ90152.1"/>
    <property type="molecule type" value="Genomic_DNA"/>
</dbReference>
<reference evidence="12 13" key="1">
    <citation type="journal article" date="2019" name="Sci. Rep.">
        <title>Extended insight into the Mycobacterium chelonae-abscessus complex through whole genome sequencing of Mycobacterium salmoniphilum outbreak and Mycobacterium salmoniphilum-like strains.</title>
        <authorList>
            <person name="Behra P.R.K."/>
            <person name="Das S."/>
            <person name="Pettersson B.M.F."/>
            <person name="Shirreff L."/>
            <person name="DuCote T."/>
            <person name="Jacobsson K.G."/>
            <person name="Ennis D.G."/>
            <person name="Kirsebom L.A."/>
        </authorList>
    </citation>
    <scope>NUCLEOTIDE SEQUENCE [LARGE SCALE GENOMIC DNA]</scope>
    <source>
        <strain evidence="11 12">CCUG 60883</strain>
        <strain evidence="10 13">CCUG 60885</strain>
    </source>
</reference>
<feature type="transmembrane region" description="Helical" evidence="7">
    <location>
        <begin position="141"/>
        <end position="161"/>
    </location>
</feature>
<dbReference type="GO" id="GO:0006865">
    <property type="term" value="P:amino acid transport"/>
    <property type="evidence" value="ECO:0007669"/>
    <property type="project" value="TreeGrafter"/>
</dbReference>
<keyword evidence="3" id="KW-1003">Cell membrane</keyword>
<evidence type="ECO:0000259" key="9">
    <source>
        <dbReference type="PROSITE" id="PS50928"/>
    </source>
</evidence>
<dbReference type="Pfam" id="PF00528">
    <property type="entry name" value="BPD_transp_1"/>
    <property type="match status" value="1"/>
</dbReference>
<feature type="transmembrane region" description="Helical" evidence="7">
    <location>
        <begin position="239"/>
        <end position="264"/>
    </location>
</feature>
<accession>A0A4R8S8G3</accession>
<feature type="transmembrane region" description="Helical" evidence="7">
    <location>
        <begin position="189"/>
        <end position="211"/>
    </location>
</feature>
<feature type="compositionally biased region" description="Basic and acidic residues" evidence="8">
    <location>
        <begin position="293"/>
        <end position="313"/>
    </location>
</feature>
<evidence type="ECO:0000256" key="2">
    <source>
        <dbReference type="ARBA" id="ARBA00022448"/>
    </source>
</evidence>
<dbReference type="Proteomes" id="UP000295685">
    <property type="component" value="Unassembled WGS sequence"/>
</dbReference>
<feature type="transmembrane region" description="Helical" evidence="7">
    <location>
        <begin position="22"/>
        <end position="45"/>
    </location>
</feature>
<evidence type="ECO:0000313" key="12">
    <source>
        <dbReference type="Proteomes" id="UP000294844"/>
    </source>
</evidence>
<evidence type="ECO:0000256" key="6">
    <source>
        <dbReference type="ARBA" id="ARBA00023136"/>
    </source>
</evidence>
<organism evidence="10 13">
    <name type="scientific">Mycobacteroides salmoniphilum</name>
    <dbReference type="NCBI Taxonomy" id="404941"/>
    <lineage>
        <taxon>Bacteria</taxon>
        <taxon>Bacillati</taxon>
        <taxon>Actinomycetota</taxon>
        <taxon>Actinomycetes</taxon>
        <taxon>Mycobacteriales</taxon>
        <taxon>Mycobacteriaceae</taxon>
        <taxon>Mycobacteroides</taxon>
    </lineage>
</organism>
<evidence type="ECO:0000256" key="1">
    <source>
        <dbReference type="ARBA" id="ARBA00004651"/>
    </source>
</evidence>
<dbReference type="Proteomes" id="UP000294844">
    <property type="component" value="Unassembled WGS sequence"/>
</dbReference>
<dbReference type="AlphaFoldDB" id="A0A4R8S8G3"/>
<keyword evidence="6 7" id="KW-0472">Membrane</keyword>
<dbReference type="GO" id="GO:0022857">
    <property type="term" value="F:transmembrane transporter activity"/>
    <property type="evidence" value="ECO:0007669"/>
    <property type="project" value="InterPro"/>
</dbReference>
<protein>
    <submittedName>
        <fullName evidence="10">Arginine transport system permease protein ArtQ</fullName>
    </submittedName>
</protein>
<dbReference type="PROSITE" id="PS50928">
    <property type="entry name" value="ABC_TM1"/>
    <property type="match status" value="1"/>
</dbReference>
<sequence>MTGSATVMYDAPGPKARAVNRIIAVAFTVLVGAAAAWVIWTLVANEQLTAEKWSPFLRLDTWTTYILPGLFGTITAAALSIVFALILGAVLGIGRLSEHRAVRWISSTLVEFFRAIPVLILMVFSYYLYGQQAIFPSEYLAFAAVVTGLSLYNGSVIAEILRSGIQSLPKGQSEAAVALGMRKSQMMRLILLPQSIAAMLPALISQMVIALKDSALGYAFGYIEVVRSGIRSASYYGNYLPALVVVAVIMILINFALSSLATNIERQLREGRKKKSLLEVPHAQPEPGLVTKDLLETRGVDPAHKDLRQDYGE</sequence>
<dbReference type="NCBIfam" id="TIGR01726">
    <property type="entry name" value="HEQRo_perm_3TM"/>
    <property type="match status" value="1"/>
</dbReference>
<dbReference type="CDD" id="cd06261">
    <property type="entry name" value="TM_PBP2"/>
    <property type="match status" value="1"/>
</dbReference>
<feature type="transmembrane region" description="Helical" evidence="7">
    <location>
        <begin position="112"/>
        <end position="129"/>
    </location>
</feature>
<feature type="transmembrane region" description="Helical" evidence="7">
    <location>
        <begin position="65"/>
        <end position="91"/>
    </location>
</feature>
<feature type="domain" description="ABC transmembrane type-1" evidence="9">
    <location>
        <begin position="70"/>
        <end position="261"/>
    </location>
</feature>
<keyword evidence="2 7" id="KW-0813">Transport</keyword>